<keyword evidence="3" id="KW-1185">Reference proteome</keyword>
<dbReference type="OrthoDB" id="29066at2157"/>
<feature type="region of interest" description="Disordered" evidence="1">
    <location>
        <begin position="260"/>
        <end position="321"/>
    </location>
</feature>
<dbReference type="AlphaFoldDB" id="G7VB56"/>
<sequence>MQGKYLIIAAVAVLLAAGLSAAATTNSTTTNSTATVSNGTVYVVTPSGTIHIVYKTNGTMLVLNYNNKTINVNLKTVVYNGTTAYYIHVVGHAVGQFNASSSVKQIYEALKAGNTTKAMQLLKQLAQYVATNNATKKAELNVMVAAKALNGTSPNATALKAKIEYEIERRAKALNGTSSELEVKAHVRDLAQMATFLRQVAKQIEPIDPQTAAQLTKAAAYVANLTSTLKKAELYLGNGTYIEIKKTGQGYAVEVEVKKGKVHKDSHDEKDEKAKDEKKEDKGVKEEKKEEKSDKSEKNEEKKSGGGDKKKDKEKKDKKGK</sequence>
<protein>
    <submittedName>
        <fullName evidence="2">Uncharacterized protein</fullName>
    </submittedName>
</protein>
<evidence type="ECO:0000313" key="3">
    <source>
        <dbReference type="Proteomes" id="UP000005867"/>
    </source>
</evidence>
<reference evidence="2 3" key="1">
    <citation type="journal article" date="2012" name="J. Bacteriol.">
        <title>Complete genome sequence of strain 1860, a crenarchaeon of the genus pyrobaculum able to grow with various electron acceptors.</title>
        <authorList>
            <person name="Mardanov A.V."/>
            <person name="Gumerov V.M."/>
            <person name="Slobodkina G.B."/>
            <person name="Beletsky A.V."/>
            <person name="Bonch-Osmolovskaya E.A."/>
            <person name="Ravin N.V."/>
            <person name="Skryabin K.G."/>
        </authorList>
    </citation>
    <scope>NUCLEOTIDE SEQUENCE [LARGE SCALE GENOMIC DNA]</scope>
    <source>
        <strain evidence="2 3">1860</strain>
    </source>
</reference>
<gene>
    <name evidence="2" type="ORF">P186_0925</name>
</gene>
<dbReference type="EMBL" id="CP003098">
    <property type="protein sequence ID" value="AET32366.1"/>
    <property type="molecule type" value="Genomic_DNA"/>
</dbReference>
<dbReference type="GeneID" id="11595184"/>
<dbReference type="RefSeq" id="WP_014288194.1">
    <property type="nucleotide sequence ID" value="NC_016645.1"/>
</dbReference>
<dbReference type="Proteomes" id="UP000005867">
    <property type="component" value="Chromosome"/>
</dbReference>
<dbReference type="eggNOG" id="arCOG05423">
    <property type="taxonomic scope" value="Archaea"/>
</dbReference>
<dbReference type="STRING" id="1104324.P186_0925"/>
<dbReference type="BioCyc" id="PSP1104324:GJSN-905-MONOMER"/>
<evidence type="ECO:0000313" key="2">
    <source>
        <dbReference type="EMBL" id="AET32366.1"/>
    </source>
</evidence>
<organism evidence="2 3">
    <name type="scientific">Pyrobaculum ferrireducens</name>
    <dbReference type="NCBI Taxonomy" id="1104324"/>
    <lineage>
        <taxon>Archaea</taxon>
        <taxon>Thermoproteota</taxon>
        <taxon>Thermoprotei</taxon>
        <taxon>Thermoproteales</taxon>
        <taxon>Thermoproteaceae</taxon>
        <taxon>Pyrobaculum</taxon>
    </lineage>
</organism>
<evidence type="ECO:0000256" key="1">
    <source>
        <dbReference type="SAM" id="MobiDB-lite"/>
    </source>
</evidence>
<dbReference type="KEGG" id="pyr:P186_0925"/>
<name>G7VB56_9CREN</name>
<proteinExistence type="predicted"/>
<accession>G7VB56</accession>
<dbReference type="HOGENOM" id="CLU_069756_0_0_2"/>